<comment type="subcellular location">
    <subcellularLocation>
        <location evidence="1">Membrane</location>
        <topology evidence="1">Multi-pass membrane protein</topology>
    </subcellularLocation>
</comment>
<evidence type="ECO:0000256" key="2">
    <source>
        <dbReference type="ARBA" id="ARBA00009749"/>
    </source>
</evidence>
<evidence type="ECO:0000256" key="6">
    <source>
        <dbReference type="ARBA" id="ARBA00022989"/>
    </source>
</evidence>
<evidence type="ECO:0000256" key="5">
    <source>
        <dbReference type="ARBA" id="ARBA00022842"/>
    </source>
</evidence>
<dbReference type="PANTHER" id="PTHR16228">
    <property type="entry name" value="DIVALENT CATION TRANSPORTER SOLUTE CARRIER FAMILY 41"/>
    <property type="match status" value="1"/>
</dbReference>
<comment type="similarity">
    <text evidence="2">Belongs to the SLC41A transporter family.</text>
</comment>
<dbReference type="Proteomes" id="UP000663860">
    <property type="component" value="Unassembled WGS sequence"/>
</dbReference>
<dbReference type="SUPFAM" id="SSF161093">
    <property type="entry name" value="MgtE membrane domain-like"/>
    <property type="match status" value="1"/>
</dbReference>
<feature type="transmembrane region" description="Helical" evidence="9">
    <location>
        <begin position="111"/>
        <end position="133"/>
    </location>
</feature>
<protein>
    <recommendedName>
        <fullName evidence="10">SLC41A/MgtE integral membrane domain-containing protein</fullName>
    </recommendedName>
</protein>
<dbReference type="GO" id="GO:0005886">
    <property type="term" value="C:plasma membrane"/>
    <property type="evidence" value="ECO:0007669"/>
    <property type="project" value="TreeGrafter"/>
</dbReference>
<evidence type="ECO:0000313" key="12">
    <source>
        <dbReference type="Proteomes" id="UP000663860"/>
    </source>
</evidence>
<sequence>MLLPFKCKSGEFQDSTQYHASKFFPYLYKIFCSTKRNSSTTRVLLFLAIPGHLTFVFVISRLATNDTGLSIVLIFLYLITALIQVAILLYIPQWMVIFVWRYERDPYNVCIPYLTVIGDLLDDTLLICVFLLLF</sequence>
<evidence type="ECO:0000259" key="10">
    <source>
        <dbReference type="Pfam" id="PF01769"/>
    </source>
</evidence>
<organism evidence="11 12">
    <name type="scientific">Adineta steineri</name>
    <dbReference type="NCBI Taxonomy" id="433720"/>
    <lineage>
        <taxon>Eukaryota</taxon>
        <taxon>Metazoa</taxon>
        <taxon>Spiralia</taxon>
        <taxon>Gnathifera</taxon>
        <taxon>Rotifera</taxon>
        <taxon>Eurotatoria</taxon>
        <taxon>Bdelloidea</taxon>
        <taxon>Adinetida</taxon>
        <taxon>Adinetidae</taxon>
        <taxon>Adineta</taxon>
    </lineage>
</organism>
<dbReference type="InterPro" id="IPR006667">
    <property type="entry name" value="SLC41_membr_dom"/>
</dbReference>
<dbReference type="Gene3D" id="1.10.357.20">
    <property type="entry name" value="SLC41 divalent cation transporters, integral membrane domain"/>
    <property type="match status" value="1"/>
</dbReference>
<keyword evidence="7" id="KW-0406">Ion transport</keyword>
<evidence type="ECO:0000256" key="9">
    <source>
        <dbReference type="SAM" id="Phobius"/>
    </source>
</evidence>
<feature type="transmembrane region" description="Helical" evidence="9">
    <location>
        <begin position="69"/>
        <end position="91"/>
    </location>
</feature>
<proteinExistence type="inferred from homology"/>
<comment type="caution">
    <text evidence="11">The sequence shown here is derived from an EMBL/GenBank/DDBJ whole genome shotgun (WGS) entry which is preliminary data.</text>
</comment>
<evidence type="ECO:0000256" key="4">
    <source>
        <dbReference type="ARBA" id="ARBA00022692"/>
    </source>
</evidence>
<dbReference type="InterPro" id="IPR045349">
    <property type="entry name" value="SLC41A1-3"/>
</dbReference>
<dbReference type="EMBL" id="CAJNOE010000382">
    <property type="protein sequence ID" value="CAF1185542.1"/>
    <property type="molecule type" value="Genomic_DNA"/>
</dbReference>
<dbReference type="PANTHER" id="PTHR16228:SF22">
    <property type="entry name" value="SOLUTE CARRIER FAMILY 41 MEMBER 3"/>
    <property type="match status" value="1"/>
</dbReference>
<dbReference type="Pfam" id="PF01769">
    <property type="entry name" value="MgtE"/>
    <property type="match status" value="1"/>
</dbReference>
<accession>A0A814V2T6</accession>
<feature type="transmembrane region" description="Helical" evidence="9">
    <location>
        <begin position="43"/>
        <end position="63"/>
    </location>
</feature>
<name>A0A814V2T6_9BILA</name>
<dbReference type="InterPro" id="IPR036739">
    <property type="entry name" value="SLC41_membr_dom_sf"/>
</dbReference>
<dbReference type="GO" id="GO:0008324">
    <property type="term" value="F:monoatomic cation transmembrane transporter activity"/>
    <property type="evidence" value="ECO:0007669"/>
    <property type="project" value="InterPro"/>
</dbReference>
<evidence type="ECO:0000256" key="7">
    <source>
        <dbReference type="ARBA" id="ARBA00023065"/>
    </source>
</evidence>
<keyword evidence="5" id="KW-0460">Magnesium</keyword>
<evidence type="ECO:0000256" key="8">
    <source>
        <dbReference type="ARBA" id="ARBA00023136"/>
    </source>
</evidence>
<feature type="domain" description="SLC41A/MgtE integral membrane" evidence="10">
    <location>
        <begin position="33"/>
        <end position="121"/>
    </location>
</feature>
<dbReference type="AlphaFoldDB" id="A0A814V2T6"/>
<keyword evidence="6 9" id="KW-1133">Transmembrane helix</keyword>
<reference evidence="11" key="1">
    <citation type="submission" date="2021-02" db="EMBL/GenBank/DDBJ databases">
        <authorList>
            <person name="Nowell W R."/>
        </authorList>
    </citation>
    <scope>NUCLEOTIDE SEQUENCE</scope>
</reference>
<evidence type="ECO:0000313" key="11">
    <source>
        <dbReference type="EMBL" id="CAF1185542.1"/>
    </source>
</evidence>
<gene>
    <name evidence="11" type="ORF">IZO911_LOCUS27722</name>
</gene>
<evidence type="ECO:0000256" key="1">
    <source>
        <dbReference type="ARBA" id="ARBA00004141"/>
    </source>
</evidence>
<evidence type="ECO:0000256" key="3">
    <source>
        <dbReference type="ARBA" id="ARBA00022448"/>
    </source>
</evidence>
<keyword evidence="3" id="KW-0813">Transport</keyword>
<keyword evidence="4 9" id="KW-0812">Transmembrane</keyword>
<keyword evidence="8 9" id="KW-0472">Membrane</keyword>